<evidence type="ECO:0000313" key="8">
    <source>
        <dbReference type="EMBL" id="RKF73641.1"/>
    </source>
</evidence>
<feature type="transmembrane region" description="Helical" evidence="7">
    <location>
        <begin position="250"/>
        <end position="267"/>
    </location>
</feature>
<dbReference type="Gene3D" id="1.10.4160.10">
    <property type="entry name" value="Hydantoin permease"/>
    <property type="match status" value="1"/>
</dbReference>
<keyword evidence="3" id="KW-0813">Transport</keyword>
<dbReference type="AlphaFoldDB" id="A0A420IGH6"/>
<evidence type="ECO:0000256" key="3">
    <source>
        <dbReference type="ARBA" id="ARBA00022448"/>
    </source>
</evidence>
<dbReference type="EMBL" id="MCBS01024336">
    <property type="protein sequence ID" value="RKF73641.1"/>
    <property type="molecule type" value="Genomic_DNA"/>
</dbReference>
<comment type="similarity">
    <text evidence="2">Belongs to the purine-cytosine permease (2.A.39) family.</text>
</comment>
<evidence type="ECO:0000256" key="2">
    <source>
        <dbReference type="ARBA" id="ARBA00008974"/>
    </source>
</evidence>
<keyword evidence="6 7" id="KW-0472">Membrane</keyword>
<feature type="transmembrane region" description="Helical" evidence="7">
    <location>
        <begin position="220"/>
        <end position="241"/>
    </location>
</feature>
<feature type="transmembrane region" description="Helical" evidence="7">
    <location>
        <begin position="428"/>
        <end position="445"/>
    </location>
</feature>
<dbReference type="Proteomes" id="UP000285326">
    <property type="component" value="Unassembled WGS sequence"/>
</dbReference>
<dbReference type="InterPro" id="IPR001248">
    <property type="entry name" value="Pur-cyt_permease"/>
</dbReference>
<name>A0A420IGH6_9PEZI</name>
<dbReference type="GO" id="GO:0000329">
    <property type="term" value="C:fungal-type vacuole membrane"/>
    <property type="evidence" value="ECO:0007669"/>
    <property type="project" value="TreeGrafter"/>
</dbReference>
<dbReference type="PIRSF" id="PIRSF002744">
    <property type="entry name" value="Pur-cyt_permease"/>
    <property type="match status" value="1"/>
</dbReference>
<evidence type="ECO:0000256" key="5">
    <source>
        <dbReference type="ARBA" id="ARBA00022989"/>
    </source>
</evidence>
<dbReference type="InterPro" id="IPR026030">
    <property type="entry name" value="Pur-cyt_permease_Fcy2/21/22"/>
</dbReference>
<gene>
    <name evidence="8" type="ORF">GcM1_243103</name>
</gene>
<keyword evidence="4 7" id="KW-0812">Transmembrane</keyword>
<evidence type="ECO:0000256" key="7">
    <source>
        <dbReference type="SAM" id="Phobius"/>
    </source>
</evidence>
<dbReference type="PANTHER" id="PTHR31806">
    <property type="entry name" value="PURINE-CYTOSINE PERMEASE FCY2-RELATED"/>
    <property type="match status" value="1"/>
</dbReference>
<evidence type="ECO:0000256" key="1">
    <source>
        <dbReference type="ARBA" id="ARBA00004141"/>
    </source>
</evidence>
<feature type="transmembrane region" description="Helical" evidence="7">
    <location>
        <begin position="451"/>
        <end position="474"/>
    </location>
</feature>
<feature type="transmembrane region" description="Helical" evidence="7">
    <location>
        <begin position="188"/>
        <end position="208"/>
    </location>
</feature>
<comment type="caution">
    <text evidence="8">The sequence shown here is derived from an EMBL/GenBank/DDBJ whole genome shotgun (WGS) entry which is preliminary data.</text>
</comment>
<feature type="transmembrane region" description="Helical" evidence="7">
    <location>
        <begin position="321"/>
        <end position="347"/>
    </location>
</feature>
<organism evidence="8 9">
    <name type="scientific">Golovinomyces cichoracearum</name>
    <dbReference type="NCBI Taxonomy" id="62708"/>
    <lineage>
        <taxon>Eukaryota</taxon>
        <taxon>Fungi</taxon>
        <taxon>Dikarya</taxon>
        <taxon>Ascomycota</taxon>
        <taxon>Pezizomycotina</taxon>
        <taxon>Leotiomycetes</taxon>
        <taxon>Erysiphales</taxon>
        <taxon>Erysiphaceae</taxon>
        <taxon>Golovinomyces</taxon>
    </lineage>
</organism>
<feature type="transmembrane region" description="Helical" evidence="7">
    <location>
        <begin position="145"/>
        <end position="167"/>
    </location>
</feature>
<comment type="subcellular location">
    <subcellularLocation>
        <location evidence="1">Membrane</location>
        <topology evidence="1">Multi-pass membrane protein</topology>
    </subcellularLocation>
</comment>
<dbReference type="GO" id="GO:0022857">
    <property type="term" value="F:transmembrane transporter activity"/>
    <property type="evidence" value="ECO:0007669"/>
    <property type="project" value="InterPro"/>
</dbReference>
<dbReference type="Pfam" id="PF02133">
    <property type="entry name" value="Transp_cyt_pur"/>
    <property type="match status" value="1"/>
</dbReference>
<dbReference type="PANTHER" id="PTHR31806:SF7">
    <property type="entry name" value="TRANSPORTER, PUTATIVE (AFU_ORTHOLOGUE AFUA_2G04690)-RELATED"/>
    <property type="match status" value="1"/>
</dbReference>
<accession>A0A420IGH6</accession>
<proteinExistence type="inferred from homology"/>
<feature type="transmembrane region" description="Helical" evidence="7">
    <location>
        <begin position="111"/>
        <end position="133"/>
    </location>
</feature>
<reference evidence="8 9" key="1">
    <citation type="journal article" date="2018" name="BMC Genomics">
        <title>Comparative genome analyses reveal sequence features reflecting distinct modes of host-adaptation between dicot and monocot powdery mildew.</title>
        <authorList>
            <person name="Wu Y."/>
            <person name="Ma X."/>
            <person name="Pan Z."/>
            <person name="Kale S.D."/>
            <person name="Song Y."/>
            <person name="King H."/>
            <person name="Zhang Q."/>
            <person name="Presley C."/>
            <person name="Deng X."/>
            <person name="Wei C.I."/>
            <person name="Xiao S."/>
        </authorList>
    </citation>
    <scope>NUCLEOTIDE SEQUENCE [LARGE SCALE GENOMIC DNA]</scope>
    <source>
        <strain evidence="8">UMSG1</strain>
    </source>
</reference>
<feature type="transmembrane region" description="Helical" evidence="7">
    <location>
        <begin position="287"/>
        <end position="309"/>
    </location>
</feature>
<keyword evidence="5 7" id="KW-1133">Transmembrane helix</keyword>
<dbReference type="GO" id="GO:0005886">
    <property type="term" value="C:plasma membrane"/>
    <property type="evidence" value="ECO:0007669"/>
    <property type="project" value="TreeGrafter"/>
</dbReference>
<feature type="transmembrane region" description="Helical" evidence="7">
    <location>
        <begin position="495"/>
        <end position="517"/>
    </location>
</feature>
<evidence type="ECO:0000256" key="6">
    <source>
        <dbReference type="ARBA" id="ARBA00023136"/>
    </source>
</evidence>
<sequence length="563" mass="61126">MSLMIGGYRDLLMERQKANKSNLLSFLKAAKSTNIDVESNLSESKGHHHLSPVESSDLVVSEPTVENSNHGSQMRNMGKLQRAEAWLDRKMGIETQGIDRIREEDKVPPSVWNMFLLWWSLTCHVGALPMGMLGPEFGLTFYQSASASLIGAFLGSICTASCATLGPKLGLRAMATARYSFGFYGAKVCSLLNIIIGAGFATVNVVVVGQLLSAVSEYKLSLSVGCILIGAISYLVSLFGFKIIHTYEKYAWIFSFLILCILGGQIGRKVDTSLPSTHSGLANIGAFLSFATINFSATSAWGSMAADYLCNYPANTPKWKIYLLTVSGIVTSTFFTVMIGICLGNIAHHVTIEPGAKAETYAHPILAEAYQRHGLGGLLSVSYHPVALSKVILIFLTFSVIGNNVAVNYSSGLSIQLLGDFFHAIPRFIWSFLNGFIITVLAVLGRESLSVIVANFVSMLGYWTISFTLILAIEDRVIRRRSGYDLDVWDTSSKLPHGMAAILALLISYLAGGLSGMAQSLYTGPIARKFGGNGGDVGIFLSGAITLVFYSIARYYEFQTFLR</sequence>
<evidence type="ECO:0000256" key="4">
    <source>
        <dbReference type="ARBA" id="ARBA00022692"/>
    </source>
</evidence>
<feature type="transmembrane region" description="Helical" evidence="7">
    <location>
        <begin position="387"/>
        <end position="407"/>
    </location>
</feature>
<protein>
    <submittedName>
        <fullName evidence="8">Purine-cytosine permease FCY21</fullName>
    </submittedName>
</protein>
<feature type="transmembrane region" description="Helical" evidence="7">
    <location>
        <begin position="537"/>
        <end position="556"/>
    </location>
</feature>
<evidence type="ECO:0000313" key="9">
    <source>
        <dbReference type="Proteomes" id="UP000285326"/>
    </source>
</evidence>